<protein>
    <submittedName>
        <fullName evidence="11">Radial spoke head 10-like protein B2</fullName>
    </submittedName>
</protein>
<evidence type="ECO:0000256" key="2">
    <source>
        <dbReference type="ARBA" id="ARBA00004430"/>
    </source>
</evidence>
<keyword evidence="10" id="KW-0472">Membrane</keyword>
<keyword evidence="3" id="KW-0963">Cytoplasm</keyword>
<evidence type="ECO:0000256" key="5">
    <source>
        <dbReference type="ARBA" id="ARBA00022846"/>
    </source>
</evidence>
<keyword evidence="7" id="KW-0206">Cytoskeleton</keyword>
<dbReference type="PANTHER" id="PTHR46613:SF1">
    <property type="entry name" value="RADIAL SPOKE HEAD 10 HOMOLOG B-RELATED"/>
    <property type="match status" value="1"/>
</dbReference>
<organism evidence="11">
    <name type="scientific">Magallana gigas</name>
    <name type="common">Pacific oyster</name>
    <name type="synonym">Crassostrea gigas</name>
    <dbReference type="NCBI Taxonomy" id="29159"/>
    <lineage>
        <taxon>Eukaryota</taxon>
        <taxon>Metazoa</taxon>
        <taxon>Spiralia</taxon>
        <taxon>Lophotrochozoa</taxon>
        <taxon>Mollusca</taxon>
        <taxon>Bivalvia</taxon>
        <taxon>Autobranchia</taxon>
        <taxon>Pteriomorphia</taxon>
        <taxon>Ostreida</taxon>
        <taxon>Ostreoidea</taxon>
        <taxon>Ostreidae</taxon>
        <taxon>Magallana</taxon>
    </lineage>
</organism>
<name>K1QT60_MAGGI</name>
<dbReference type="Gene3D" id="2.20.110.10">
    <property type="entry name" value="Histone H3 K4-specific methyltransferase SET7/9 N-terminal domain"/>
    <property type="match status" value="4"/>
</dbReference>
<evidence type="ECO:0000256" key="1">
    <source>
        <dbReference type="ARBA" id="ARBA00004230"/>
    </source>
</evidence>
<dbReference type="AlphaFoldDB" id="K1QT60"/>
<dbReference type="GO" id="GO:0031514">
    <property type="term" value="C:motile cilium"/>
    <property type="evidence" value="ECO:0007669"/>
    <property type="project" value="UniProtKB-SubCell"/>
</dbReference>
<dbReference type="GO" id="GO:0005930">
    <property type="term" value="C:axoneme"/>
    <property type="evidence" value="ECO:0007669"/>
    <property type="project" value="UniProtKB-SubCell"/>
</dbReference>
<feature type="region of interest" description="Disordered" evidence="9">
    <location>
        <begin position="156"/>
        <end position="190"/>
    </location>
</feature>
<feature type="compositionally biased region" description="Basic and acidic residues" evidence="9">
    <location>
        <begin position="863"/>
        <end position="872"/>
    </location>
</feature>
<comment type="subcellular location">
    <subcellularLocation>
        <location evidence="1">Cell projection</location>
        <location evidence="1">Cilium</location>
        <location evidence="1">Flagellum</location>
    </subcellularLocation>
    <subcellularLocation>
        <location evidence="2">Cytoplasm</location>
        <location evidence="2">Cytoskeleton</location>
        <location evidence="2">Cilium axoneme</location>
    </subcellularLocation>
</comment>
<dbReference type="HOGENOM" id="CLU_012108_1_0_1"/>
<evidence type="ECO:0000256" key="9">
    <source>
        <dbReference type="SAM" id="MobiDB-lite"/>
    </source>
</evidence>
<evidence type="ECO:0000256" key="3">
    <source>
        <dbReference type="ARBA" id="ARBA00022490"/>
    </source>
</evidence>
<keyword evidence="8" id="KW-0966">Cell projection</keyword>
<evidence type="ECO:0000256" key="6">
    <source>
        <dbReference type="ARBA" id="ARBA00023069"/>
    </source>
</evidence>
<dbReference type="InParanoid" id="K1QT60"/>
<keyword evidence="10" id="KW-1133">Transmembrane helix</keyword>
<feature type="compositionally biased region" description="Polar residues" evidence="9">
    <location>
        <begin position="876"/>
        <end position="889"/>
    </location>
</feature>
<evidence type="ECO:0000256" key="7">
    <source>
        <dbReference type="ARBA" id="ARBA00023212"/>
    </source>
</evidence>
<keyword evidence="5" id="KW-0282">Flagellum</keyword>
<feature type="region of interest" description="Disordered" evidence="9">
    <location>
        <begin position="797"/>
        <end position="918"/>
    </location>
</feature>
<accession>K1QT60</accession>
<evidence type="ECO:0000256" key="4">
    <source>
        <dbReference type="ARBA" id="ARBA00022737"/>
    </source>
</evidence>
<feature type="compositionally biased region" description="Polar residues" evidence="9">
    <location>
        <begin position="768"/>
        <end position="780"/>
    </location>
</feature>
<keyword evidence="10" id="KW-0812">Transmembrane</keyword>
<evidence type="ECO:0000256" key="8">
    <source>
        <dbReference type="ARBA" id="ARBA00023273"/>
    </source>
</evidence>
<evidence type="ECO:0000256" key="10">
    <source>
        <dbReference type="SAM" id="Phobius"/>
    </source>
</evidence>
<proteinExistence type="predicted"/>
<dbReference type="InterPro" id="IPR003409">
    <property type="entry name" value="MORN"/>
</dbReference>
<sequence length="997" mass="112953">MIGLYPYSKTFLSFYHDEKKQILKLKKVVVFTVCPGFLVVGVSMSMVVSGSSVVVATVVVEGGGKRSKNTPYRLCSARHGRQVAPISLTDLLSIVPCGQMPVEHTWFKVTAHPLPKGTLWVKYEPDLAKLRKDMLWTSDLEWTDGPTGRLITIEEDKKDESLALETESSPTEDQTEVLDPPKDPSPEPIYDEPVLSELIIETFEGDKTRGMYEGEGYALFTGGHTYKGQFCEGLMHGHGQYTWSDGVVYQGEFFQNQVTGKGVYRWPDGSAYDGEVLNGKRHGIGTFKCKNNKLSYSGEWSLGKRHGKGKMDYDSEGRSYYDGDWINNVKHGWGTRQYPSGNIYQGMWFNNIRHGEGTMKWLDRNQMYTGNWENGIQHGVGQHLWMLRRVSGSQYPLRNMYDGDFVNGLRHGFGTFYYANGAKYEGGWKDNMKHGKGKFVFKNGRIYEGMFANDHIVEYPDFTMDGTTTPDISQIRTRTPLPYDNLSVHSNESRNTISPSFQLNIEHLLAEFTDTDREEESSQVLYVVMRHISALRKIYNFYSSLGYDESADNTFVMNKMQFWRFLVDCEFHHSETTLMEMDRQLGHNKEKYELHNPYEKILLRQFVNNLIVLAYHMYKEEAEEECKGPILHWCMSKLISEKILRHACNVKGHFYTEPRRAVNAVVHWDQGYEIYQSLSTPRKKKPYDPAIKMREFLYLMKDLKLINNDLTPKAIIDILSKDDPNVADGEGCCNLELEMTFLEFFEALIGCAEVFGTEAVIKDPTTPRPSTVMTPEQSMFSIPVSRSRLDSQVGIDGAESQGVVSPRQNTASPESQSPTRAVSSADGTTKNGDIAKPSEVHQSISNVTGGGSVSIGVDGGTTSRHESTKDLAPDVQKSNSFYSTHTNATEDGGLMHSSVSVGGHTTEGHDGGEDDEEGVKGGVAIAEQDEEEEDELDETTRQFNFWTHQVHIFFVRKFFPAAEKFLQLRQLVERRNMEMTKQRISETPSRRESVKVN</sequence>
<dbReference type="SUPFAM" id="SSF82185">
    <property type="entry name" value="Histone H3 K4-specific methyltransferase SET7/9 N-terminal domain"/>
    <property type="match status" value="3"/>
</dbReference>
<feature type="transmembrane region" description="Helical" evidence="10">
    <location>
        <begin position="28"/>
        <end position="48"/>
    </location>
</feature>
<dbReference type="SMART" id="SM00698">
    <property type="entry name" value="MORN"/>
    <property type="match status" value="9"/>
</dbReference>
<feature type="region of interest" description="Disordered" evidence="9">
    <location>
        <begin position="762"/>
        <end position="782"/>
    </location>
</feature>
<dbReference type="Pfam" id="PF02493">
    <property type="entry name" value="MORN"/>
    <property type="match status" value="9"/>
</dbReference>
<keyword evidence="4" id="KW-0677">Repeat</keyword>
<feature type="compositionally biased region" description="Polar residues" evidence="9">
    <location>
        <begin position="802"/>
        <end position="831"/>
    </location>
</feature>
<feature type="compositionally biased region" description="Gly residues" evidence="9">
    <location>
        <begin position="848"/>
        <end position="859"/>
    </location>
</feature>
<reference evidence="11" key="1">
    <citation type="journal article" date="2012" name="Nature">
        <title>The oyster genome reveals stress adaptation and complexity of shell formation.</title>
        <authorList>
            <person name="Zhang G."/>
            <person name="Fang X."/>
            <person name="Guo X."/>
            <person name="Li L."/>
            <person name="Luo R."/>
            <person name="Xu F."/>
            <person name="Yang P."/>
            <person name="Zhang L."/>
            <person name="Wang X."/>
            <person name="Qi H."/>
            <person name="Xiong Z."/>
            <person name="Que H."/>
            <person name="Xie Y."/>
            <person name="Holland P.W."/>
            <person name="Paps J."/>
            <person name="Zhu Y."/>
            <person name="Wu F."/>
            <person name="Chen Y."/>
            <person name="Wang J."/>
            <person name="Peng C."/>
            <person name="Meng J."/>
            <person name="Yang L."/>
            <person name="Liu J."/>
            <person name="Wen B."/>
            <person name="Zhang N."/>
            <person name="Huang Z."/>
            <person name="Zhu Q."/>
            <person name="Feng Y."/>
            <person name="Mount A."/>
            <person name="Hedgecock D."/>
            <person name="Xu Z."/>
            <person name="Liu Y."/>
            <person name="Domazet-Loso T."/>
            <person name="Du Y."/>
            <person name="Sun X."/>
            <person name="Zhang S."/>
            <person name="Liu B."/>
            <person name="Cheng P."/>
            <person name="Jiang X."/>
            <person name="Li J."/>
            <person name="Fan D."/>
            <person name="Wang W."/>
            <person name="Fu W."/>
            <person name="Wang T."/>
            <person name="Wang B."/>
            <person name="Zhang J."/>
            <person name="Peng Z."/>
            <person name="Li Y."/>
            <person name="Li N."/>
            <person name="Wang J."/>
            <person name="Chen M."/>
            <person name="He Y."/>
            <person name="Tan F."/>
            <person name="Song X."/>
            <person name="Zheng Q."/>
            <person name="Huang R."/>
            <person name="Yang H."/>
            <person name="Du X."/>
            <person name="Chen L."/>
            <person name="Yang M."/>
            <person name="Gaffney P.M."/>
            <person name="Wang S."/>
            <person name="Luo L."/>
            <person name="She Z."/>
            <person name="Ming Y."/>
            <person name="Huang W."/>
            <person name="Zhang S."/>
            <person name="Huang B."/>
            <person name="Zhang Y."/>
            <person name="Qu T."/>
            <person name="Ni P."/>
            <person name="Miao G."/>
            <person name="Wang J."/>
            <person name="Wang Q."/>
            <person name="Steinberg C.E."/>
            <person name="Wang H."/>
            <person name="Li N."/>
            <person name="Qian L."/>
            <person name="Zhang G."/>
            <person name="Li Y."/>
            <person name="Yang H."/>
            <person name="Liu X."/>
            <person name="Wang J."/>
            <person name="Yin Y."/>
            <person name="Wang J."/>
        </authorList>
    </citation>
    <scope>NUCLEOTIDE SEQUENCE [LARGE SCALE GENOMIC DNA]</scope>
    <source>
        <strain evidence="11">05x7-T-G4-1.051#20</strain>
    </source>
</reference>
<dbReference type="PANTHER" id="PTHR46613">
    <property type="entry name" value="RADIAL SPOKE HEAD 10 HOMOLOG B-RELATED"/>
    <property type="match status" value="1"/>
</dbReference>
<gene>
    <name evidence="11" type="ORF">CGI_10025206</name>
</gene>
<evidence type="ECO:0000313" key="11">
    <source>
        <dbReference type="EMBL" id="EKC32115.1"/>
    </source>
</evidence>
<keyword evidence="6" id="KW-0969">Cilium</keyword>
<dbReference type="EMBL" id="JH818105">
    <property type="protein sequence ID" value="EKC32115.1"/>
    <property type="molecule type" value="Genomic_DNA"/>
</dbReference>